<evidence type="ECO:0000256" key="4">
    <source>
        <dbReference type="ARBA" id="ARBA00022519"/>
    </source>
</evidence>
<evidence type="ECO:0000256" key="8">
    <source>
        <dbReference type="ARBA" id="ARBA00022989"/>
    </source>
</evidence>
<organism evidence="14 15">
    <name type="scientific">Hydnum rufescens UP504</name>
    <dbReference type="NCBI Taxonomy" id="1448309"/>
    <lineage>
        <taxon>Eukaryota</taxon>
        <taxon>Fungi</taxon>
        <taxon>Dikarya</taxon>
        <taxon>Basidiomycota</taxon>
        <taxon>Agaricomycotina</taxon>
        <taxon>Agaricomycetes</taxon>
        <taxon>Cantharellales</taxon>
        <taxon>Hydnaceae</taxon>
        <taxon>Hydnum</taxon>
    </lineage>
</organism>
<evidence type="ECO:0000256" key="11">
    <source>
        <dbReference type="ARBA" id="ARBA00048202"/>
    </source>
</evidence>
<feature type="transmembrane region" description="Helical" evidence="12">
    <location>
        <begin position="240"/>
        <end position="261"/>
    </location>
</feature>
<keyword evidence="4" id="KW-0997">Cell inner membrane</keyword>
<evidence type="ECO:0000256" key="12">
    <source>
        <dbReference type="SAM" id="Phobius"/>
    </source>
</evidence>
<feature type="transmembrane region" description="Helical" evidence="12">
    <location>
        <begin position="141"/>
        <end position="165"/>
    </location>
</feature>
<feature type="transmembrane region" description="Helical" evidence="12">
    <location>
        <begin position="209"/>
        <end position="228"/>
    </location>
</feature>
<accession>A0A9P6DND1</accession>
<dbReference type="Pfam" id="PF12769">
    <property type="entry name" value="PNTB_4TM"/>
    <property type="match status" value="1"/>
</dbReference>
<dbReference type="EC" id="7.1.1.1" evidence="2"/>
<dbReference type="GO" id="GO:0006740">
    <property type="term" value="P:NADPH regeneration"/>
    <property type="evidence" value="ECO:0007669"/>
    <property type="project" value="TreeGrafter"/>
</dbReference>
<dbReference type="InterPro" id="IPR024605">
    <property type="entry name" value="NADP_transhyd_a_C"/>
</dbReference>
<dbReference type="GO" id="GO:0005886">
    <property type="term" value="C:plasma membrane"/>
    <property type="evidence" value="ECO:0007669"/>
    <property type="project" value="UniProtKB-SubCell"/>
</dbReference>
<evidence type="ECO:0000256" key="1">
    <source>
        <dbReference type="ARBA" id="ARBA00004429"/>
    </source>
</evidence>
<evidence type="ECO:0000313" key="14">
    <source>
        <dbReference type="EMBL" id="KAF9507802.1"/>
    </source>
</evidence>
<dbReference type="GO" id="GO:0008750">
    <property type="term" value="F:proton-translocating NAD(P)+ transhydrogenase activity"/>
    <property type="evidence" value="ECO:0007669"/>
    <property type="project" value="UniProtKB-EC"/>
</dbReference>
<reference evidence="14" key="1">
    <citation type="journal article" date="2020" name="Nat. Commun.">
        <title>Large-scale genome sequencing of mycorrhizal fungi provides insights into the early evolution of symbiotic traits.</title>
        <authorList>
            <person name="Miyauchi S."/>
            <person name="Kiss E."/>
            <person name="Kuo A."/>
            <person name="Drula E."/>
            <person name="Kohler A."/>
            <person name="Sanchez-Garcia M."/>
            <person name="Morin E."/>
            <person name="Andreopoulos B."/>
            <person name="Barry K.W."/>
            <person name="Bonito G."/>
            <person name="Buee M."/>
            <person name="Carver A."/>
            <person name="Chen C."/>
            <person name="Cichocki N."/>
            <person name="Clum A."/>
            <person name="Culley D."/>
            <person name="Crous P.W."/>
            <person name="Fauchery L."/>
            <person name="Girlanda M."/>
            <person name="Hayes R.D."/>
            <person name="Keri Z."/>
            <person name="LaButti K."/>
            <person name="Lipzen A."/>
            <person name="Lombard V."/>
            <person name="Magnuson J."/>
            <person name="Maillard F."/>
            <person name="Murat C."/>
            <person name="Nolan M."/>
            <person name="Ohm R.A."/>
            <person name="Pangilinan J."/>
            <person name="Pereira M.F."/>
            <person name="Perotto S."/>
            <person name="Peter M."/>
            <person name="Pfister S."/>
            <person name="Riley R."/>
            <person name="Sitrit Y."/>
            <person name="Stielow J.B."/>
            <person name="Szollosi G."/>
            <person name="Zifcakova L."/>
            <person name="Stursova M."/>
            <person name="Spatafora J.W."/>
            <person name="Tedersoo L."/>
            <person name="Vaario L.M."/>
            <person name="Yamada A."/>
            <person name="Yan M."/>
            <person name="Wang P."/>
            <person name="Xu J."/>
            <person name="Bruns T."/>
            <person name="Baldrian P."/>
            <person name="Vilgalys R."/>
            <person name="Dunand C."/>
            <person name="Henrissat B."/>
            <person name="Grigoriev I.V."/>
            <person name="Hibbett D."/>
            <person name="Nagy L.G."/>
            <person name="Martin F.M."/>
        </authorList>
    </citation>
    <scope>NUCLEOTIDE SEQUENCE</scope>
    <source>
        <strain evidence="14">UP504</strain>
    </source>
</reference>
<keyword evidence="3" id="KW-1003">Cell membrane</keyword>
<keyword evidence="7" id="KW-1278">Translocase</keyword>
<proteinExistence type="predicted"/>
<evidence type="ECO:0000256" key="2">
    <source>
        <dbReference type="ARBA" id="ARBA00012943"/>
    </source>
</evidence>
<dbReference type="EMBL" id="MU129072">
    <property type="protein sequence ID" value="KAF9507802.1"/>
    <property type="molecule type" value="Genomic_DNA"/>
</dbReference>
<dbReference type="OrthoDB" id="37244at2759"/>
<dbReference type="Proteomes" id="UP000886523">
    <property type="component" value="Unassembled WGS sequence"/>
</dbReference>
<comment type="subcellular location">
    <subcellularLocation>
        <location evidence="1">Cell inner membrane</location>
        <topology evidence="1">Multi-pass membrane protein</topology>
    </subcellularLocation>
</comment>
<evidence type="ECO:0000256" key="7">
    <source>
        <dbReference type="ARBA" id="ARBA00022967"/>
    </source>
</evidence>
<gene>
    <name evidence="14" type="ORF">BS47DRAFT_1419254</name>
</gene>
<comment type="caution">
    <text evidence="14">The sequence shown here is derived from an EMBL/GenBank/DDBJ whole genome shotgun (WGS) entry which is preliminary data.</text>
</comment>
<dbReference type="PANTHER" id="PTHR10160:SF19">
    <property type="entry name" value="PROTON-TRANSLOCATING NAD(P)(+) TRANSHYDROGENASE"/>
    <property type="match status" value="1"/>
</dbReference>
<keyword evidence="9" id="KW-0520">NAD</keyword>
<dbReference type="GO" id="GO:0005743">
    <property type="term" value="C:mitochondrial inner membrane"/>
    <property type="evidence" value="ECO:0007669"/>
    <property type="project" value="TreeGrafter"/>
</dbReference>
<keyword evidence="5 12" id="KW-0812">Transmembrane</keyword>
<feature type="transmembrane region" description="Helical" evidence="12">
    <location>
        <begin position="115"/>
        <end position="135"/>
    </location>
</feature>
<keyword evidence="8 12" id="KW-1133">Transmembrane helix</keyword>
<evidence type="ECO:0000256" key="10">
    <source>
        <dbReference type="ARBA" id="ARBA00023136"/>
    </source>
</evidence>
<evidence type="ECO:0000256" key="5">
    <source>
        <dbReference type="ARBA" id="ARBA00022692"/>
    </source>
</evidence>
<name>A0A9P6DND1_9AGAM</name>
<dbReference type="PANTHER" id="PTHR10160">
    <property type="entry name" value="NAD(P) TRANSHYDROGENASE"/>
    <property type="match status" value="1"/>
</dbReference>
<dbReference type="Gene3D" id="3.40.50.720">
    <property type="entry name" value="NAD(P)-binding Rossmann-like Domain"/>
    <property type="match status" value="1"/>
</dbReference>
<evidence type="ECO:0000313" key="15">
    <source>
        <dbReference type="Proteomes" id="UP000886523"/>
    </source>
</evidence>
<keyword evidence="15" id="KW-1185">Reference proteome</keyword>
<dbReference type="GO" id="GO:0050661">
    <property type="term" value="F:NADP binding"/>
    <property type="evidence" value="ECO:0007669"/>
    <property type="project" value="TreeGrafter"/>
</dbReference>
<keyword evidence="10 12" id="KW-0472">Membrane</keyword>
<comment type="catalytic activity">
    <reaction evidence="11">
        <text>NAD(+) + NADPH + H(+)(in) = NADH + NADP(+) + H(+)(out)</text>
        <dbReference type="Rhea" id="RHEA:47992"/>
        <dbReference type="ChEBI" id="CHEBI:15378"/>
        <dbReference type="ChEBI" id="CHEBI:57540"/>
        <dbReference type="ChEBI" id="CHEBI:57783"/>
        <dbReference type="ChEBI" id="CHEBI:57945"/>
        <dbReference type="ChEBI" id="CHEBI:58349"/>
        <dbReference type="EC" id="7.1.1.1"/>
    </reaction>
</comment>
<feature type="transmembrane region" description="Helical" evidence="12">
    <location>
        <begin position="77"/>
        <end position="103"/>
    </location>
</feature>
<evidence type="ECO:0000256" key="9">
    <source>
        <dbReference type="ARBA" id="ARBA00023027"/>
    </source>
</evidence>
<feature type="domain" description="NAD(P) transhydrogenase alpha subunit C-terminal" evidence="13">
    <location>
        <begin position="100"/>
        <end position="170"/>
    </location>
</feature>
<feature type="transmembrane region" description="Helical" evidence="12">
    <location>
        <begin position="186"/>
        <end position="203"/>
    </location>
</feature>
<sequence>MPAIAEFLLSLGGPDSKAFSIDLSDEVVRGSIVLHNGEILPPAPRPATPPTSAHVPEPSNVSEVVAITPWQKASREVAVITAGMTGMVGLGLLDWISCCLGVAPALHSPLMSVTNAISGMVGVGGLFLTGGGYVPHTVPQILGALSVLLASVNVAGGFIITRRMLDMFKRSLSGLASQATARQGNALGMLGVGVGVMASLLAAGFPSELLVQFALLAGLGGGVGTVIGRRITAVELPQMVAALHSVVGLAAIFMSIASILAHPEELSMLHMVTAYLGVRLQSDGLKICGRQDQRKMNTST</sequence>
<keyword evidence="6" id="KW-0521">NADP</keyword>
<evidence type="ECO:0000259" key="13">
    <source>
        <dbReference type="Pfam" id="PF12769"/>
    </source>
</evidence>
<evidence type="ECO:0000256" key="3">
    <source>
        <dbReference type="ARBA" id="ARBA00022475"/>
    </source>
</evidence>
<protein>
    <recommendedName>
        <fullName evidence="2">proton-translocating NAD(P)(+) transhydrogenase</fullName>
        <ecNumber evidence="2">7.1.1.1</ecNumber>
    </recommendedName>
</protein>
<evidence type="ECO:0000256" key="6">
    <source>
        <dbReference type="ARBA" id="ARBA00022857"/>
    </source>
</evidence>
<dbReference type="AlphaFoldDB" id="A0A9P6DND1"/>